<feature type="transmembrane region" description="Helical" evidence="9">
    <location>
        <begin position="301"/>
        <end position="319"/>
    </location>
</feature>
<feature type="transmembrane region" description="Helical" evidence="9">
    <location>
        <begin position="876"/>
        <end position="895"/>
    </location>
</feature>
<feature type="transmembrane region" description="Helical" evidence="9">
    <location>
        <begin position="219"/>
        <end position="236"/>
    </location>
</feature>
<keyword evidence="12" id="KW-0378">Hydrolase</keyword>
<dbReference type="Gene3D" id="3.40.50.300">
    <property type="entry name" value="P-loop containing nucleotide triphosphate hydrolases"/>
    <property type="match status" value="2"/>
</dbReference>
<evidence type="ECO:0000313" key="12">
    <source>
        <dbReference type="EMBL" id="KAJ7758491.1"/>
    </source>
</evidence>
<evidence type="ECO:0000259" key="11">
    <source>
        <dbReference type="PROSITE" id="PS50929"/>
    </source>
</evidence>
<evidence type="ECO:0000256" key="2">
    <source>
        <dbReference type="ARBA" id="ARBA00022448"/>
    </source>
</evidence>
<dbReference type="Gene3D" id="1.20.1560.10">
    <property type="entry name" value="ABC transporter type 1, transmembrane domain"/>
    <property type="match status" value="2"/>
</dbReference>
<name>A0AAD7NF84_9AGAR</name>
<sequence length="1382" mass="153580">WENVALCITWAYATLLACFSLGSPPLASSVHLNVILLVSFFTYAYRDLWPFATFTLAPQDLDQGRLLWAKIFALAVAAVVVPLSSPRRYIPADPENPMAEPNAEQTSSLFSSLTYGYLDSLIFLAYKQGGLSFDQFPTLADYDRAEHLIRASFPVLDPHNDGACKHLLYGIFRVFRREYISMFILTLGNVFFGFAGPVAMNRLLAYVPTLTRSGLVVRPWVWVVSLFLVPFFRAVNQQRYTWIACRQKTQAEGILVQLLFAHSLRIRMNTEAKDSNKRNLVGRINNLATSDVANLTDVMEIWINGVFFPLQVILAIWFLYLILGWSSFVGLAVILVTLPLPYYLSKKQRGLQVSSRKKTDARVQQVTETMNVLRMIKWFAWEGTVKNDIAAKRDEELASIARIRLLGLLGNSINAIIPLLTMLFTFSTYTLVMKQELTASIVFTALTVFDGILRLHIQQTMNNIPIVVQGKVSLDRIDDFLRTASGFSLTELLDSYTPDQPIHVPENPSKIGFREAEFSWSSQSNDTSFKLRIESEIVFRPGAVNLIVGPTGVVLRRRWMLMRLQGEMHYTKIGPDSWFNLPPHGGVAYTSQQPWIENATIKGNIVFDRSAPFNETRYKKVLFACALYPDLELLPNGDETEVGERGLTLSGGQKARVSLARAIYSPASTILLDDIFAALDIHTAQWIVRHCFSGDLIEKRTVILVTHNIDLAGPVSQWVVSLSSDGSIMQGSVDVVLKSIVDDVVKEQKALEQNVEADIKRPGSAEKLISSEKFQQGMVKWPTCKFLIFDKLYLANLSSHPILYLCLIVGLFLLTEATASFQYWFLGFWSSQYVDRPPSSVSAPFYLGVYAATSLVSVLFYIAARTTYTFGAMRTTKIIHALFIESVIGTTLRWLDTTPMSRVITRSTQDISKVDNTFAIFATNFMESTIVLLVKFAAVMIISPAFILPGATIALVSLLTGRVYMRAQLPMQRQMSAARSPMLAHFAAAIAGLSSIRAYGAEKAFLEESLARINHFIRPAISFWNLNRQVWITVRSEIFSGVFSASLGWYLVYGGGSHYGAADVGFSISMALSFTARILVWVRVSNGLQLAANNLERVAEYIEVEQEPKPTRTGVPPAYWPASGTLSAVNLSAKYSADGPEILHDLTFDIKSGERIAIVGRTGSGKSSLTLALLRSIPTEGKIYFDGIPTDTINLDALRSNVTIIPQVPELLGGSLRRNLDPFGVHDDSVLNDALRAAGLFSLQVDGDEKSLTLDFVISGEGSNLSVGQRQIVALARAIIRGSRLLILDEATSAIDYQTDAIIQSTLRNELTSVTLITVAHRLRTIMDYDRIMVLNAGRIVEFDTPSNLLKIEAGHLRALVDESNDRNVLLAMAEGSQAQRT</sequence>
<dbReference type="InterPro" id="IPR003439">
    <property type="entry name" value="ABC_transporter-like_ATP-bd"/>
</dbReference>
<feature type="transmembrane region" description="Helical" evidence="9">
    <location>
        <begin position="437"/>
        <end position="457"/>
    </location>
</feature>
<dbReference type="Pfam" id="PF00005">
    <property type="entry name" value="ABC_tran"/>
    <property type="match status" value="2"/>
</dbReference>
<dbReference type="CDD" id="cd18604">
    <property type="entry name" value="ABC_6TM_VMR1_D2_like"/>
    <property type="match status" value="1"/>
</dbReference>
<evidence type="ECO:0000256" key="6">
    <source>
        <dbReference type="ARBA" id="ARBA00022840"/>
    </source>
</evidence>
<feature type="transmembrane region" description="Helical" evidence="9">
    <location>
        <begin position="405"/>
        <end position="431"/>
    </location>
</feature>
<feature type="transmembrane region" description="Helical" evidence="9">
    <location>
        <begin position="30"/>
        <end position="46"/>
    </location>
</feature>
<dbReference type="SMART" id="SM00382">
    <property type="entry name" value="AAA"/>
    <property type="match status" value="2"/>
</dbReference>
<feature type="transmembrane region" description="Helical" evidence="9">
    <location>
        <begin position="936"/>
        <end position="961"/>
    </location>
</feature>
<keyword evidence="2" id="KW-0813">Transport</keyword>
<feature type="domain" description="ABC transporter" evidence="10">
    <location>
        <begin position="1126"/>
        <end position="1362"/>
    </location>
</feature>
<dbReference type="InterPro" id="IPR036640">
    <property type="entry name" value="ABC1_TM_sf"/>
</dbReference>
<keyword evidence="4" id="KW-0677">Repeat</keyword>
<evidence type="ECO:0000256" key="8">
    <source>
        <dbReference type="ARBA" id="ARBA00023136"/>
    </source>
</evidence>
<evidence type="ECO:0000256" key="4">
    <source>
        <dbReference type="ARBA" id="ARBA00022737"/>
    </source>
</evidence>
<feature type="non-terminal residue" evidence="12">
    <location>
        <position position="1382"/>
    </location>
</feature>
<dbReference type="FunFam" id="3.40.50.300:FF:000838">
    <property type="entry name" value="ABC multidrug transporter (Eurofung)"/>
    <property type="match status" value="1"/>
</dbReference>
<evidence type="ECO:0000256" key="3">
    <source>
        <dbReference type="ARBA" id="ARBA00022692"/>
    </source>
</evidence>
<evidence type="ECO:0000259" key="10">
    <source>
        <dbReference type="PROSITE" id="PS50893"/>
    </source>
</evidence>
<dbReference type="InterPro" id="IPR050173">
    <property type="entry name" value="ABC_transporter_C-like"/>
</dbReference>
<comment type="subcellular location">
    <subcellularLocation>
        <location evidence="1">Membrane</location>
        <topology evidence="1">Multi-pass membrane protein</topology>
    </subcellularLocation>
</comment>
<dbReference type="PANTHER" id="PTHR24223">
    <property type="entry name" value="ATP-BINDING CASSETTE SUB-FAMILY C"/>
    <property type="match status" value="1"/>
</dbReference>
<comment type="caution">
    <text evidence="12">The sequence shown here is derived from an EMBL/GenBank/DDBJ whole genome shotgun (WGS) entry which is preliminary data.</text>
</comment>
<keyword evidence="6" id="KW-0067">ATP-binding</keyword>
<protein>
    <submittedName>
        <fullName evidence="12">P-loop containing nucleoside triphosphate hydrolase protein</fullName>
    </submittedName>
</protein>
<keyword evidence="8 9" id="KW-0472">Membrane</keyword>
<evidence type="ECO:0000313" key="13">
    <source>
        <dbReference type="Proteomes" id="UP001215280"/>
    </source>
</evidence>
<dbReference type="InterPro" id="IPR027417">
    <property type="entry name" value="P-loop_NTPase"/>
</dbReference>
<dbReference type="GO" id="GO:0016020">
    <property type="term" value="C:membrane"/>
    <property type="evidence" value="ECO:0007669"/>
    <property type="project" value="UniProtKB-SubCell"/>
</dbReference>
<dbReference type="EMBL" id="JARJLG010000055">
    <property type="protein sequence ID" value="KAJ7758491.1"/>
    <property type="molecule type" value="Genomic_DNA"/>
</dbReference>
<feature type="domain" description="ABC transporter" evidence="10">
    <location>
        <begin position="513"/>
        <end position="749"/>
    </location>
</feature>
<keyword evidence="7 9" id="KW-1133">Transmembrane helix</keyword>
<feature type="transmembrane region" description="Helical" evidence="9">
    <location>
        <begin position="845"/>
        <end position="864"/>
    </location>
</feature>
<dbReference type="InterPro" id="IPR017871">
    <property type="entry name" value="ABC_transporter-like_CS"/>
</dbReference>
<dbReference type="InterPro" id="IPR011527">
    <property type="entry name" value="ABC1_TM_dom"/>
</dbReference>
<reference evidence="12" key="1">
    <citation type="submission" date="2023-03" db="EMBL/GenBank/DDBJ databases">
        <title>Massive genome expansion in bonnet fungi (Mycena s.s.) driven by repeated elements and novel gene families across ecological guilds.</title>
        <authorList>
            <consortium name="Lawrence Berkeley National Laboratory"/>
            <person name="Harder C.B."/>
            <person name="Miyauchi S."/>
            <person name="Viragh M."/>
            <person name="Kuo A."/>
            <person name="Thoen E."/>
            <person name="Andreopoulos B."/>
            <person name="Lu D."/>
            <person name="Skrede I."/>
            <person name="Drula E."/>
            <person name="Henrissat B."/>
            <person name="Morin E."/>
            <person name="Kohler A."/>
            <person name="Barry K."/>
            <person name="LaButti K."/>
            <person name="Morin E."/>
            <person name="Salamov A."/>
            <person name="Lipzen A."/>
            <person name="Mereny Z."/>
            <person name="Hegedus B."/>
            <person name="Baldrian P."/>
            <person name="Stursova M."/>
            <person name="Weitz H."/>
            <person name="Taylor A."/>
            <person name="Grigoriev I.V."/>
            <person name="Nagy L.G."/>
            <person name="Martin F."/>
            <person name="Kauserud H."/>
        </authorList>
    </citation>
    <scope>NUCLEOTIDE SEQUENCE</scope>
    <source>
        <strain evidence="12">CBHHK188m</strain>
    </source>
</reference>
<keyword evidence="3 9" id="KW-0812">Transmembrane</keyword>
<dbReference type="CDD" id="cd03250">
    <property type="entry name" value="ABCC_MRP_domain1"/>
    <property type="match status" value="1"/>
</dbReference>
<accession>A0AAD7NF84</accession>
<dbReference type="Pfam" id="PF00664">
    <property type="entry name" value="ABC_membrane"/>
    <property type="match status" value="2"/>
</dbReference>
<evidence type="ECO:0000256" key="9">
    <source>
        <dbReference type="SAM" id="Phobius"/>
    </source>
</evidence>
<feature type="domain" description="ABC transmembrane type-1" evidence="11">
    <location>
        <begin position="182"/>
        <end position="449"/>
    </location>
</feature>
<dbReference type="FunFam" id="1.20.1560.10:FF:000013">
    <property type="entry name" value="ABC transporter C family member 2"/>
    <property type="match status" value="1"/>
</dbReference>
<dbReference type="PANTHER" id="PTHR24223:SF356">
    <property type="entry name" value="ATP-BINDING CASSETTE TRANSPORTER ABC4"/>
    <property type="match status" value="1"/>
</dbReference>
<proteinExistence type="predicted"/>
<feature type="transmembrane region" description="Helical" evidence="9">
    <location>
        <begin position="802"/>
        <end position="825"/>
    </location>
</feature>
<evidence type="ECO:0000256" key="1">
    <source>
        <dbReference type="ARBA" id="ARBA00004141"/>
    </source>
</evidence>
<dbReference type="PROSITE" id="PS50929">
    <property type="entry name" value="ABC_TM1F"/>
    <property type="match status" value="2"/>
</dbReference>
<keyword evidence="13" id="KW-1185">Reference proteome</keyword>
<dbReference type="SUPFAM" id="SSF52540">
    <property type="entry name" value="P-loop containing nucleoside triphosphate hydrolases"/>
    <property type="match status" value="2"/>
</dbReference>
<gene>
    <name evidence="12" type="ORF">DFH07DRAFT_1024364</name>
</gene>
<dbReference type="PROSITE" id="PS00211">
    <property type="entry name" value="ABC_TRANSPORTER_1"/>
    <property type="match status" value="1"/>
</dbReference>
<feature type="transmembrane region" description="Helical" evidence="9">
    <location>
        <begin position="982"/>
        <end position="1000"/>
    </location>
</feature>
<keyword evidence="5" id="KW-0547">Nucleotide-binding</keyword>
<feature type="transmembrane region" description="Helical" evidence="9">
    <location>
        <begin position="67"/>
        <end position="85"/>
    </location>
</feature>
<dbReference type="GO" id="GO:0140359">
    <property type="term" value="F:ABC-type transporter activity"/>
    <property type="evidence" value="ECO:0007669"/>
    <property type="project" value="InterPro"/>
</dbReference>
<dbReference type="SUPFAM" id="SSF90123">
    <property type="entry name" value="ABC transporter transmembrane region"/>
    <property type="match status" value="2"/>
</dbReference>
<evidence type="ECO:0000256" key="5">
    <source>
        <dbReference type="ARBA" id="ARBA00022741"/>
    </source>
</evidence>
<organism evidence="12 13">
    <name type="scientific">Mycena maculata</name>
    <dbReference type="NCBI Taxonomy" id="230809"/>
    <lineage>
        <taxon>Eukaryota</taxon>
        <taxon>Fungi</taxon>
        <taxon>Dikarya</taxon>
        <taxon>Basidiomycota</taxon>
        <taxon>Agaricomycotina</taxon>
        <taxon>Agaricomycetes</taxon>
        <taxon>Agaricomycetidae</taxon>
        <taxon>Agaricales</taxon>
        <taxon>Marasmiineae</taxon>
        <taxon>Mycenaceae</taxon>
        <taxon>Mycena</taxon>
    </lineage>
</organism>
<feature type="transmembrane region" description="Helical" evidence="9">
    <location>
        <begin position="325"/>
        <end position="344"/>
    </location>
</feature>
<feature type="domain" description="ABC transmembrane type-1" evidence="11">
    <location>
        <begin position="807"/>
        <end position="1078"/>
    </location>
</feature>
<dbReference type="CDD" id="cd18596">
    <property type="entry name" value="ABC_6TM_VMR1_D1_like"/>
    <property type="match status" value="1"/>
</dbReference>
<dbReference type="GO" id="GO:0005524">
    <property type="term" value="F:ATP binding"/>
    <property type="evidence" value="ECO:0007669"/>
    <property type="project" value="UniProtKB-KW"/>
</dbReference>
<dbReference type="InterPro" id="IPR003593">
    <property type="entry name" value="AAA+_ATPase"/>
</dbReference>
<dbReference type="Proteomes" id="UP001215280">
    <property type="component" value="Unassembled WGS sequence"/>
</dbReference>
<dbReference type="CDD" id="cd03244">
    <property type="entry name" value="ABCC_MRP_domain2"/>
    <property type="match status" value="1"/>
</dbReference>
<dbReference type="PROSITE" id="PS50893">
    <property type="entry name" value="ABC_TRANSPORTER_2"/>
    <property type="match status" value="2"/>
</dbReference>
<feature type="transmembrane region" description="Helical" evidence="9">
    <location>
        <begin position="179"/>
        <end position="199"/>
    </location>
</feature>
<dbReference type="GO" id="GO:0016887">
    <property type="term" value="F:ATP hydrolysis activity"/>
    <property type="evidence" value="ECO:0007669"/>
    <property type="project" value="InterPro"/>
</dbReference>
<evidence type="ECO:0000256" key="7">
    <source>
        <dbReference type="ARBA" id="ARBA00022989"/>
    </source>
</evidence>